<dbReference type="GO" id="GO:0030420">
    <property type="term" value="P:establishment of competence for transformation"/>
    <property type="evidence" value="ECO:0007669"/>
    <property type="project" value="InterPro"/>
</dbReference>
<evidence type="ECO:0000313" key="8">
    <source>
        <dbReference type="EMBL" id="OGK03893.1"/>
    </source>
</evidence>
<dbReference type="Proteomes" id="UP000179243">
    <property type="component" value="Unassembled WGS sequence"/>
</dbReference>
<dbReference type="PANTHER" id="PTHR30619:SF1">
    <property type="entry name" value="RECOMBINATION PROTEIN 2"/>
    <property type="match status" value="1"/>
</dbReference>
<evidence type="ECO:0000256" key="2">
    <source>
        <dbReference type="ARBA" id="ARBA00022475"/>
    </source>
</evidence>
<feature type="transmembrane region" description="Helical" evidence="6">
    <location>
        <begin position="249"/>
        <end position="270"/>
    </location>
</feature>
<name>A0A1F7FB86_UNCRA</name>
<reference evidence="8 9" key="1">
    <citation type="journal article" date="2016" name="Nat. Commun.">
        <title>Thousands of microbial genomes shed light on interconnected biogeochemical processes in an aquifer system.</title>
        <authorList>
            <person name="Anantharaman K."/>
            <person name="Brown C.T."/>
            <person name="Hug L.A."/>
            <person name="Sharon I."/>
            <person name="Castelle C.J."/>
            <person name="Probst A.J."/>
            <person name="Thomas B.C."/>
            <person name="Singh A."/>
            <person name="Wilkins M.J."/>
            <person name="Karaoz U."/>
            <person name="Brodie E.L."/>
            <person name="Williams K.H."/>
            <person name="Hubbard S.S."/>
            <person name="Banfield J.F."/>
        </authorList>
    </citation>
    <scope>NUCLEOTIDE SEQUENCE [LARGE SCALE GENOMIC DNA]</scope>
</reference>
<evidence type="ECO:0000256" key="1">
    <source>
        <dbReference type="ARBA" id="ARBA00004651"/>
    </source>
</evidence>
<keyword evidence="3 6" id="KW-0812">Transmembrane</keyword>
<dbReference type="InterPro" id="IPR001279">
    <property type="entry name" value="Metallo-B-lactamas"/>
</dbReference>
<keyword evidence="4 6" id="KW-1133">Transmembrane helix</keyword>
<dbReference type="PANTHER" id="PTHR30619">
    <property type="entry name" value="DNA INTERNALIZATION/COMPETENCE PROTEIN COMEC/REC2"/>
    <property type="match status" value="1"/>
</dbReference>
<dbReference type="Gene3D" id="3.60.15.10">
    <property type="entry name" value="Ribonuclease Z/Hydroxyacylglutathione hydrolase-like"/>
    <property type="match status" value="1"/>
</dbReference>
<evidence type="ECO:0000256" key="4">
    <source>
        <dbReference type="ARBA" id="ARBA00022989"/>
    </source>
</evidence>
<organism evidence="8 9">
    <name type="scientific">Candidatus Raymondbacteria bacterium RIFOXYD12_FULL_49_13</name>
    <dbReference type="NCBI Taxonomy" id="1817890"/>
    <lineage>
        <taxon>Bacteria</taxon>
        <taxon>Raymondiibacteriota</taxon>
    </lineage>
</organism>
<feature type="transmembrane region" description="Helical" evidence="6">
    <location>
        <begin position="353"/>
        <end position="377"/>
    </location>
</feature>
<dbReference type="NCBIfam" id="TIGR00361">
    <property type="entry name" value="ComEC_Rec2"/>
    <property type="match status" value="1"/>
</dbReference>
<dbReference type="InterPro" id="IPR036866">
    <property type="entry name" value="RibonucZ/Hydroxyglut_hydro"/>
</dbReference>
<dbReference type="Pfam" id="PF03772">
    <property type="entry name" value="Competence"/>
    <property type="match status" value="1"/>
</dbReference>
<evidence type="ECO:0000256" key="6">
    <source>
        <dbReference type="SAM" id="Phobius"/>
    </source>
</evidence>
<feature type="transmembrane region" description="Helical" evidence="6">
    <location>
        <begin position="314"/>
        <end position="332"/>
    </location>
</feature>
<dbReference type="EMBL" id="MFYX01000080">
    <property type="protein sequence ID" value="OGK03893.1"/>
    <property type="molecule type" value="Genomic_DNA"/>
</dbReference>
<dbReference type="SUPFAM" id="SSF56281">
    <property type="entry name" value="Metallo-hydrolase/oxidoreductase"/>
    <property type="match status" value="1"/>
</dbReference>
<evidence type="ECO:0000313" key="9">
    <source>
        <dbReference type="Proteomes" id="UP000179243"/>
    </source>
</evidence>
<evidence type="ECO:0000256" key="5">
    <source>
        <dbReference type="ARBA" id="ARBA00023136"/>
    </source>
</evidence>
<dbReference type="CDD" id="cd07731">
    <property type="entry name" value="ComA-like_MBL-fold"/>
    <property type="match status" value="1"/>
</dbReference>
<feature type="domain" description="Metallo-beta-lactamase" evidence="7">
    <location>
        <begin position="503"/>
        <end position="704"/>
    </location>
</feature>
<dbReference type="AlphaFoldDB" id="A0A1F7FB86"/>
<dbReference type="InterPro" id="IPR052159">
    <property type="entry name" value="Competence_DNA_uptake"/>
</dbReference>
<dbReference type="GO" id="GO:0005886">
    <property type="term" value="C:plasma membrane"/>
    <property type="evidence" value="ECO:0007669"/>
    <property type="project" value="UniProtKB-SubCell"/>
</dbReference>
<accession>A0A1F7FB86</accession>
<dbReference type="NCBIfam" id="TIGR00360">
    <property type="entry name" value="ComEC_N-term"/>
    <property type="match status" value="1"/>
</dbReference>
<sequence>MLYAIAFLLILISGYILSIIRGNLNKRALLWLLFIPFGYGLGLHEIQAPENSSIHEQAGKKNSVVSGIIVTEPYKKKNSWVADLDVANINGLPANGIIRMTVSNGSLEYGDSVRVQGRIEPPRGRRNPGAFDYKTYLWNHGIYALYKQGKNDAVEVLAKGRGNPVVQGVIIPLRVYLRSVIDKRTGENGFLLKGLLLGERRELPEDVKENFRVSGMMHVLAVSGLHVGMLFFIFFQIFTALFIPYRARVLLTIFVLWLYCALTGMSPSAVRATVMGSVILAGWFFERKSYIYNSISVAALVLLVRNPLYLFDVGFQLSFTATVAIIYLYPRLKEMLPGLSKRPAIVQRVGESLLLSIAAMAGTAPIIAATFNQIAFISLLANIIIVPLSFVLLGIGLLLAFFGMVPFLGAAYGTCAYYVTEAINWCVAFFAAVPHGYAECTSPSASVVIFYFLALVCAANLKRKKWARKGLVFIPFVFACICFYSALFISQPLATVTFLDVGQGDCAIVEFPGKKAVLIDGGDNTEFSDAGKDIVYPYLRYRGIRRLAAVINTHPDADHIGGLPYILERVAIDRVADPGFPAQSDLYTRYDSIITALHIRHDTLSAGMRLSLSPECYFDVLSPMPGTEPNSANNASVVLRFVCGKNKVLFTGDIEWQAELCIRNAFDTIAAQVIKVPHHGSTTSSTPEFVKQVHPKIAIISVGKWNKYRHPSQEAIDLYKSLNVRLFRTDRDGAVAVRIYKDLIKATALNQELRASLK</sequence>
<keyword evidence="2" id="KW-1003">Cell membrane</keyword>
<dbReference type="SMART" id="SM00849">
    <property type="entry name" value="Lactamase_B"/>
    <property type="match status" value="1"/>
</dbReference>
<feature type="transmembrane region" description="Helical" evidence="6">
    <location>
        <begin position="383"/>
        <end position="408"/>
    </location>
</feature>
<dbReference type="InterPro" id="IPR004477">
    <property type="entry name" value="ComEC_N"/>
</dbReference>
<dbReference type="Pfam" id="PF00753">
    <property type="entry name" value="Lactamase_B"/>
    <property type="match status" value="1"/>
</dbReference>
<gene>
    <name evidence="8" type="ORF">A2519_00630</name>
</gene>
<dbReference type="InterPro" id="IPR025405">
    <property type="entry name" value="DUF4131"/>
</dbReference>
<evidence type="ECO:0000256" key="3">
    <source>
        <dbReference type="ARBA" id="ARBA00022692"/>
    </source>
</evidence>
<dbReference type="Pfam" id="PF13567">
    <property type="entry name" value="DUF4131"/>
    <property type="match status" value="1"/>
</dbReference>
<dbReference type="InterPro" id="IPR004797">
    <property type="entry name" value="Competence_ComEC/Rec2"/>
</dbReference>
<comment type="caution">
    <text evidence="8">The sequence shown here is derived from an EMBL/GenBank/DDBJ whole genome shotgun (WGS) entry which is preliminary data.</text>
</comment>
<protein>
    <submittedName>
        <fullName evidence="8">DNA internalization-related competence protein ComEC/Rec2</fullName>
    </submittedName>
</protein>
<feature type="transmembrane region" description="Helical" evidence="6">
    <location>
        <begin position="470"/>
        <end position="489"/>
    </location>
</feature>
<feature type="transmembrane region" description="Helical" evidence="6">
    <location>
        <begin position="219"/>
        <end position="243"/>
    </location>
</feature>
<comment type="subcellular location">
    <subcellularLocation>
        <location evidence="1">Cell membrane</location>
        <topology evidence="1">Multi-pass membrane protein</topology>
    </subcellularLocation>
</comment>
<evidence type="ECO:0000259" key="7">
    <source>
        <dbReference type="SMART" id="SM00849"/>
    </source>
</evidence>
<proteinExistence type="predicted"/>
<keyword evidence="5 6" id="KW-0472">Membrane</keyword>
<feature type="transmembrane region" description="Helical" evidence="6">
    <location>
        <begin position="443"/>
        <end position="461"/>
    </location>
</feature>
<dbReference type="InterPro" id="IPR035681">
    <property type="entry name" value="ComA-like_MBL"/>
</dbReference>